<keyword evidence="2" id="KW-0521">NADP</keyword>
<sequence length="282" mass="29795">MSSLRVREQDLAGKVAIVTGASRGIGRAIAVNFASRGCGVLGTCSSDQNLHLIDAIENEITNLYKAANLKRDSLGGVVGITADIFSSNCAQTIADALSKNFSNKVDIFVNSAADPNPGPLGALTVEEIQKSLLGNVQTPILIVDEFVKRKQFQPESRIIYISSIRSRQPWGGQLMYSAGKAAGESLCRSWAQAFGGKEDEFAFMAGTTANSVMVGLTKTDAVMSCPPDMIEGFKKEFLPLQSMPGLGEPEDVADVVGLLCSRDARWITGCVVSASGGGIKIG</sequence>
<dbReference type="GO" id="GO:0048038">
    <property type="term" value="F:quinone binding"/>
    <property type="evidence" value="ECO:0007669"/>
    <property type="project" value="TreeGrafter"/>
</dbReference>
<dbReference type="SUPFAM" id="SSF51735">
    <property type="entry name" value="NAD(P)-binding Rossmann-fold domains"/>
    <property type="match status" value="1"/>
</dbReference>
<dbReference type="Proteomes" id="UP000800235">
    <property type="component" value="Unassembled WGS sequence"/>
</dbReference>
<keyword evidence="4" id="KW-1185">Reference proteome</keyword>
<dbReference type="Gene3D" id="3.40.50.720">
    <property type="entry name" value="NAD(P)-binding Rossmann-like Domain"/>
    <property type="match status" value="1"/>
</dbReference>
<reference evidence="3" key="1">
    <citation type="journal article" date="2020" name="Stud. Mycol.">
        <title>101 Dothideomycetes genomes: a test case for predicting lifestyles and emergence of pathogens.</title>
        <authorList>
            <person name="Haridas S."/>
            <person name="Albert R."/>
            <person name="Binder M."/>
            <person name="Bloem J."/>
            <person name="Labutti K."/>
            <person name="Salamov A."/>
            <person name="Andreopoulos B."/>
            <person name="Baker S."/>
            <person name="Barry K."/>
            <person name="Bills G."/>
            <person name="Bluhm B."/>
            <person name="Cannon C."/>
            <person name="Castanera R."/>
            <person name="Culley D."/>
            <person name="Daum C."/>
            <person name="Ezra D."/>
            <person name="Gonzalez J."/>
            <person name="Henrissat B."/>
            <person name="Kuo A."/>
            <person name="Liang C."/>
            <person name="Lipzen A."/>
            <person name="Lutzoni F."/>
            <person name="Magnuson J."/>
            <person name="Mondo S."/>
            <person name="Nolan M."/>
            <person name="Ohm R."/>
            <person name="Pangilinan J."/>
            <person name="Park H.-J."/>
            <person name="Ramirez L."/>
            <person name="Alfaro M."/>
            <person name="Sun H."/>
            <person name="Tritt A."/>
            <person name="Yoshinaga Y."/>
            <person name="Zwiers L.-H."/>
            <person name="Turgeon B."/>
            <person name="Goodwin S."/>
            <person name="Spatafora J."/>
            <person name="Crous P."/>
            <person name="Grigoriev I."/>
        </authorList>
    </citation>
    <scope>NUCLEOTIDE SEQUENCE</scope>
    <source>
        <strain evidence="3">CBS 130266</strain>
    </source>
</reference>
<dbReference type="OrthoDB" id="47007at2759"/>
<dbReference type="InterPro" id="IPR020904">
    <property type="entry name" value="Sc_DH/Rdtase_CS"/>
</dbReference>
<dbReference type="AlphaFoldDB" id="A0A9P4TUE3"/>
<dbReference type="PROSITE" id="PS00061">
    <property type="entry name" value="ADH_SHORT"/>
    <property type="match status" value="1"/>
</dbReference>
<evidence type="ECO:0000313" key="3">
    <source>
        <dbReference type="EMBL" id="KAF2424846.1"/>
    </source>
</evidence>
<dbReference type="CDD" id="cd05233">
    <property type="entry name" value="SDR_c"/>
    <property type="match status" value="1"/>
</dbReference>
<organism evidence="3 4">
    <name type="scientific">Tothia fuscella</name>
    <dbReference type="NCBI Taxonomy" id="1048955"/>
    <lineage>
        <taxon>Eukaryota</taxon>
        <taxon>Fungi</taxon>
        <taxon>Dikarya</taxon>
        <taxon>Ascomycota</taxon>
        <taxon>Pezizomycotina</taxon>
        <taxon>Dothideomycetes</taxon>
        <taxon>Pleosporomycetidae</taxon>
        <taxon>Venturiales</taxon>
        <taxon>Cylindrosympodiaceae</taxon>
        <taxon>Tothia</taxon>
    </lineage>
</organism>
<evidence type="ECO:0000313" key="4">
    <source>
        <dbReference type="Proteomes" id="UP000800235"/>
    </source>
</evidence>
<dbReference type="Pfam" id="PF13561">
    <property type="entry name" value="adh_short_C2"/>
    <property type="match status" value="1"/>
</dbReference>
<accession>A0A9P4TUE3</accession>
<dbReference type="PRINTS" id="PR00081">
    <property type="entry name" value="GDHRDH"/>
</dbReference>
<proteinExistence type="inferred from homology"/>
<evidence type="ECO:0000256" key="1">
    <source>
        <dbReference type="ARBA" id="ARBA00006484"/>
    </source>
</evidence>
<gene>
    <name evidence="3" type="ORF">EJ08DRAFT_410955</name>
</gene>
<name>A0A9P4TUE3_9PEZI</name>
<dbReference type="PANTHER" id="PTHR42760:SF76">
    <property type="entry name" value="CHAIN OXIDOREDUCTASE_DEHYDROGENASE, PUTATIVE-RELATED"/>
    <property type="match status" value="1"/>
</dbReference>
<dbReference type="PANTHER" id="PTHR42760">
    <property type="entry name" value="SHORT-CHAIN DEHYDROGENASES/REDUCTASES FAMILY MEMBER"/>
    <property type="match status" value="1"/>
</dbReference>
<comment type="similarity">
    <text evidence="1">Belongs to the short-chain dehydrogenases/reductases (SDR) family.</text>
</comment>
<dbReference type="EMBL" id="MU007073">
    <property type="protein sequence ID" value="KAF2424846.1"/>
    <property type="molecule type" value="Genomic_DNA"/>
</dbReference>
<dbReference type="InterPro" id="IPR036291">
    <property type="entry name" value="NAD(P)-bd_dom_sf"/>
</dbReference>
<protein>
    <submittedName>
        <fullName evidence="3">NAD(P)-binding protein</fullName>
    </submittedName>
</protein>
<dbReference type="GO" id="GO:0006633">
    <property type="term" value="P:fatty acid biosynthetic process"/>
    <property type="evidence" value="ECO:0007669"/>
    <property type="project" value="TreeGrafter"/>
</dbReference>
<dbReference type="GO" id="GO:0016616">
    <property type="term" value="F:oxidoreductase activity, acting on the CH-OH group of donors, NAD or NADP as acceptor"/>
    <property type="evidence" value="ECO:0007669"/>
    <property type="project" value="TreeGrafter"/>
</dbReference>
<dbReference type="InterPro" id="IPR002347">
    <property type="entry name" value="SDR_fam"/>
</dbReference>
<comment type="caution">
    <text evidence="3">The sequence shown here is derived from an EMBL/GenBank/DDBJ whole genome shotgun (WGS) entry which is preliminary data.</text>
</comment>
<evidence type="ECO:0000256" key="2">
    <source>
        <dbReference type="ARBA" id="ARBA00022857"/>
    </source>
</evidence>